<feature type="compositionally biased region" description="Polar residues" evidence="1">
    <location>
        <begin position="31"/>
        <end position="40"/>
    </location>
</feature>
<feature type="region of interest" description="Disordered" evidence="1">
    <location>
        <begin position="1"/>
        <end position="204"/>
    </location>
</feature>
<proteinExistence type="predicted"/>
<keyword evidence="3" id="KW-1185">Reference proteome</keyword>
<protein>
    <submittedName>
        <fullName evidence="2">Uncharacterized protein</fullName>
    </submittedName>
</protein>
<reference evidence="2 3" key="1">
    <citation type="journal article" date="2019" name="Int. J. Syst. Evol. Microbiol.">
        <title>Thermogemmatispora aurantia sp. nov. and Thermogemmatispora argillosa sp. nov., within the class Ktedonobacteria, and emended description of the genus Thermogemmatispora.</title>
        <authorList>
            <person name="Zheng Y."/>
            <person name="Wang C.M."/>
            <person name="Sakai Y."/>
            <person name="Abe K."/>
            <person name="Yokota A."/>
            <person name="Yabe S."/>
        </authorList>
    </citation>
    <scope>NUCLEOTIDE SEQUENCE [LARGE SCALE GENOMIC DNA]</scope>
    <source>
        <strain evidence="2 3">A1-2</strain>
    </source>
</reference>
<feature type="compositionally biased region" description="Gly residues" evidence="1">
    <location>
        <begin position="1"/>
        <end position="16"/>
    </location>
</feature>
<organism evidence="2 3">
    <name type="scientific">Thermogemmatispora aurantia</name>
    <dbReference type="NCBI Taxonomy" id="2045279"/>
    <lineage>
        <taxon>Bacteria</taxon>
        <taxon>Bacillati</taxon>
        <taxon>Chloroflexota</taxon>
        <taxon>Ktedonobacteria</taxon>
        <taxon>Thermogemmatisporales</taxon>
        <taxon>Thermogemmatisporaceae</taxon>
        <taxon>Thermogemmatispora</taxon>
    </lineage>
</organism>
<gene>
    <name evidence="2" type="ORF">KTAU_04730</name>
</gene>
<dbReference type="Proteomes" id="UP000334820">
    <property type="component" value="Unassembled WGS sequence"/>
</dbReference>
<feature type="compositionally biased region" description="Polar residues" evidence="1">
    <location>
        <begin position="194"/>
        <end position="204"/>
    </location>
</feature>
<evidence type="ECO:0000256" key="1">
    <source>
        <dbReference type="SAM" id="MobiDB-lite"/>
    </source>
</evidence>
<evidence type="ECO:0000313" key="2">
    <source>
        <dbReference type="EMBL" id="GER81835.1"/>
    </source>
</evidence>
<sequence length="204" mass="22076">MAGTGNMGRGGPGPRGQQGPRSYEREPGGPSFSNGNSRWQSGKPHREQYRLRGAPPPQRRPHGSPYGTDIEPFKGGGKHNGVYEYDAPYSGPGHRHPPASVNGFRSSSGNTRAARERGKAEKEKEKKNHSKPRDKAFWEEVSQETDHLLGHLSLNGHQPASSAEGYSTFSQSVAPDLPGSSQTDDHPTGPETPDCTSAPQQQEE</sequence>
<feature type="compositionally biased region" description="Basic and acidic residues" evidence="1">
    <location>
        <begin position="113"/>
        <end position="149"/>
    </location>
</feature>
<accession>A0A5J4K260</accession>
<dbReference type="EMBL" id="BKZV01000001">
    <property type="protein sequence ID" value="GER81835.1"/>
    <property type="molecule type" value="Genomic_DNA"/>
</dbReference>
<dbReference type="AlphaFoldDB" id="A0A5J4K260"/>
<comment type="caution">
    <text evidence="2">The sequence shown here is derived from an EMBL/GenBank/DDBJ whole genome shotgun (WGS) entry which is preliminary data.</text>
</comment>
<evidence type="ECO:0000313" key="3">
    <source>
        <dbReference type="Proteomes" id="UP000334820"/>
    </source>
</evidence>
<name>A0A5J4K260_9CHLR</name>
<feature type="compositionally biased region" description="Polar residues" evidence="1">
    <location>
        <begin position="155"/>
        <end position="173"/>
    </location>
</feature>